<dbReference type="CDD" id="cd07986">
    <property type="entry name" value="LPLAT_ACT14924-like"/>
    <property type="match status" value="1"/>
</dbReference>
<gene>
    <name evidence="12" type="ORF">VHP8226_02469</name>
</gene>
<evidence type="ECO:0000256" key="4">
    <source>
        <dbReference type="ARBA" id="ARBA00023098"/>
    </source>
</evidence>
<name>A0ABN8DHF2_9VIBR</name>
<dbReference type="SUPFAM" id="SSF55729">
    <property type="entry name" value="Acyl-CoA N-acyltransferases (Nat)"/>
    <property type="match status" value="1"/>
</dbReference>
<keyword evidence="13" id="KW-1185">Reference proteome</keyword>
<dbReference type="EC" id="2.3.2.30" evidence="7"/>
<dbReference type="SMART" id="SM00563">
    <property type="entry name" value="PlsC"/>
    <property type="match status" value="1"/>
</dbReference>
<evidence type="ECO:0000256" key="1">
    <source>
        <dbReference type="ARBA" id="ARBA00005189"/>
    </source>
</evidence>
<evidence type="ECO:0000256" key="2">
    <source>
        <dbReference type="ARBA" id="ARBA00022516"/>
    </source>
</evidence>
<organism evidence="12 13">
    <name type="scientific">Vibrio hippocampi</name>
    <dbReference type="NCBI Taxonomy" id="654686"/>
    <lineage>
        <taxon>Bacteria</taxon>
        <taxon>Pseudomonadati</taxon>
        <taxon>Pseudomonadota</taxon>
        <taxon>Gammaproteobacteria</taxon>
        <taxon>Vibrionales</taxon>
        <taxon>Vibrionaceae</taxon>
        <taxon>Vibrio</taxon>
    </lineage>
</organism>
<evidence type="ECO:0000256" key="6">
    <source>
        <dbReference type="ARBA" id="ARBA00038095"/>
    </source>
</evidence>
<reference evidence="12" key="1">
    <citation type="submission" date="2021-12" db="EMBL/GenBank/DDBJ databases">
        <authorList>
            <person name="Rodrigo-Torres L."/>
            <person name="Arahal R. D."/>
            <person name="Lucena T."/>
        </authorList>
    </citation>
    <scope>NUCLEOTIDE SEQUENCE</scope>
    <source>
        <strain evidence="12">CECT 8226</strain>
    </source>
</reference>
<dbReference type="InterPro" id="IPR052351">
    <property type="entry name" value="Ornithine_N-alpha-AT"/>
</dbReference>
<dbReference type="InterPro" id="IPR002123">
    <property type="entry name" value="Plipid/glycerol_acylTrfase"/>
</dbReference>
<proteinExistence type="inferred from homology"/>
<evidence type="ECO:0000256" key="7">
    <source>
        <dbReference type="ARBA" id="ARBA00039058"/>
    </source>
</evidence>
<feature type="domain" description="Phospholipid/glycerol acyltransferase" evidence="11">
    <location>
        <begin position="75"/>
        <end position="199"/>
    </location>
</feature>
<accession>A0ABN8DHF2</accession>
<dbReference type="InterPro" id="IPR016181">
    <property type="entry name" value="Acyl_CoA_acyltransferase"/>
</dbReference>
<evidence type="ECO:0000256" key="5">
    <source>
        <dbReference type="ARBA" id="ARBA00023315"/>
    </source>
</evidence>
<keyword evidence="4" id="KW-0443">Lipid metabolism</keyword>
<evidence type="ECO:0000256" key="3">
    <source>
        <dbReference type="ARBA" id="ARBA00022679"/>
    </source>
</evidence>
<keyword evidence="5" id="KW-0012">Acyltransferase</keyword>
<comment type="catalytic activity">
    <reaction evidence="10">
        <text>a (3R)-hydroxyacyl-[ACP] + L-ornithine = a lyso-ornithine lipid + holo-[ACP] + H(+)</text>
        <dbReference type="Rhea" id="RHEA:20633"/>
        <dbReference type="Rhea" id="RHEA-COMP:9685"/>
        <dbReference type="Rhea" id="RHEA-COMP:9945"/>
        <dbReference type="ChEBI" id="CHEBI:15378"/>
        <dbReference type="ChEBI" id="CHEBI:46911"/>
        <dbReference type="ChEBI" id="CHEBI:64479"/>
        <dbReference type="ChEBI" id="CHEBI:78827"/>
        <dbReference type="ChEBI" id="CHEBI:138482"/>
        <dbReference type="EC" id="2.3.2.30"/>
    </reaction>
    <physiologicalReaction direction="left-to-right" evidence="10">
        <dbReference type="Rhea" id="RHEA:20634"/>
    </physiologicalReaction>
</comment>
<evidence type="ECO:0000259" key="11">
    <source>
        <dbReference type="SMART" id="SM00563"/>
    </source>
</evidence>
<dbReference type="EMBL" id="CAKLCM010000002">
    <property type="protein sequence ID" value="CAH0527126.1"/>
    <property type="molecule type" value="Genomic_DNA"/>
</dbReference>
<evidence type="ECO:0000256" key="9">
    <source>
        <dbReference type="ARBA" id="ARBA00045724"/>
    </source>
</evidence>
<comment type="pathway">
    <text evidence="1">Lipid metabolism.</text>
</comment>
<dbReference type="Gene3D" id="3.40.630.30">
    <property type="match status" value="1"/>
</dbReference>
<keyword evidence="2" id="KW-0444">Lipid biosynthesis</keyword>
<dbReference type="PANTHER" id="PTHR37323:SF1">
    <property type="entry name" value="L-ORNITHINE N(ALPHA)-ACYLTRANSFERASE"/>
    <property type="match status" value="1"/>
</dbReference>
<comment type="function">
    <text evidence="9">Catalyzes the first step in the biosynthesis of ornithine lipids, which are phosphorus-free membrane lipids. Catalyzes the 3-hydroxyacyl-acyl carrier protein-dependent acylation of ornithine to form lyso-ornithine lipid (LOL).</text>
</comment>
<sequence length="600" mass="67426">MEIKSPFRLPRKSPFGLAENVAEWATGLSLLDKLYAQRPVNCDTESFLRYALDVLNIDYQITSGALNPIPKAGATIVVANHPLGCVEGVILAELLLRQRKDVKILANEYLKLVPEIASLFIGVDVFEGQNAHRANTRALRQANQHLENSGLLLVFPAGEVSQLVDRRTLRIEDKEWSRSVATLIKRNKATSVPIHIGGLNSKHFYLASKVHPMLRTAMLGRELLNKKDKPITISIGDSIKYKEVSKLDNRQLVNYLRLNTYLLSRAQTEEQHTTSAMLDYQEIAPALSTAELLKDIEQLPKQHHLLTSGDFEVYCTTMDHIPSVIHEIGRLREINFREVGEGTGLSLDIDSFDKTYHHLFVWDRQQQCLLGAYRLGLVDELTERFGTEGLYSRTLFHYGSPFLETMGKSIEMGRSVVAQEYQKSMSSLLLLWKGIAEFVYRNPSYTHLFGPVSISSDYSEVARQLLTDTMTLHHYDNVGARYVTAPNPPKLAQQPSWNTQLLTALADMQLLSRVISRLDQGKGVPVLLRQYLSLNGKLVSFNVDPDFNNALDGLIVVDLRSVPQKSLARYMGSENAKQYLCAHHSFSGVEESSNETSSSV</sequence>
<dbReference type="RefSeq" id="WP_237485287.1">
    <property type="nucleotide sequence ID" value="NZ_CAKLCM010000002.1"/>
</dbReference>
<comment type="caution">
    <text evidence="12">The sequence shown here is derived from an EMBL/GenBank/DDBJ whole genome shotgun (WGS) entry which is preliminary data.</text>
</comment>
<comment type="similarity">
    <text evidence="6">Belongs to the acetyltransferase family. OlsB subfamily.</text>
</comment>
<dbReference type="Pfam" id="PF13444">
    <property type="entry name" value="Acetyltransf_5"/>
    <property type="match status" value="1"/>
</dbReference>
<protein>
    <recommendedName>
        <fullName evidence="8">L-ornithine N(alpha)-acyltransferase</fullName>
        <ecNumber evidence="7">2.3.2.30</ecNumber>
    </recommendedName>
</protein>
<evidence type="ECO:0000256" key="8">
    <source>
        <dbReference type="ARBA" id="ARBA00039866"/>
    </source>
</evidence>
<dbReference type="Proteomes" id="UP000838160">
    <property type="component" value="Unassembled WGS sequence"/>
</dbReference>
<dbReference type="PANTHER" id="PTHR37323">
    <property type="entry name" value="GCN5-RELATED N-ACETYLTRANSFERASE"/>
    <property type="match status" value="1"/>
</dbReference>
<evidence type="ECO:0000256" key="10">
    <source>
        <dbReference type="ARBA" id="ARBA00047785"/>
    </source>
</evidence>
<evidence type="ECO:0000313" key="12">
    <source>
        <dbReference type="EMBL" id="CAH0527126.1"/>
    </source>
</evidence>
<dbReference type="InterPro" id="IPR045746">
    <property type="entry name" value="ACT14924-like_Acyltransf_dom"/>
</dbReference>
<dbReference type="Pfam" id="PF19576">
    <property type="entry name" value="Acyltransf_2"/>
    <property type="match status" value="1"/>
</dbReference>
<evidence type="ECO:0000313" key="13">
    <source>
        <dbReference type="Proteomes" id="UP000838160"/>
    </source>
</evidence>
<keyword evidence="3" id="KW-0808">Transferase</keyword>
<dbReference type="SUPFAM" id="SSF69593">
    <property type="entry name" value="Glycerol-3-phosphate (1)-acyltransferase"/>
    <property type="match status" value="1"/>
</dbReference>